<sequence length="470" mass="51654">MAGKGFVPVLLVAVLLLLCQSWIGEALALGDFSIVGYSPEDLNSEERLLDLFHSWLQKHAKSYDSVSEKHHRFAIFKDNLKYIHSHNVQDKTYWLGLNNLSDLSQEEFRARYLGTRPSLAANRLRKTEGFIYSDVDAPASVDWREKGAVAEVKDQGACGSCWAFSTIGAVEGINKIVTDNLVSLSEQELVDCDKKRNQGCNGGLMDYAFEFIIQNGGIDSESDYPYKGTDGRCDESRRQNSKVVSIDRYQDVPENDENSLLKAVSKQPVSIAIEASSRDFQHYSGGVFTGDCGTDLDHGVLAVGYGTDSSGLNYWIVKNSWGSSWGEKGYIRMQRFGPANSDGICGINIEPSFPIKTGPNPPPSPPAPPSPVRPPTVCDNSHTCPIATTCCCSFPLGKHCLAWGCCPLESATCCEDHYHCCPSDYPICNLRAGVCLKSKHDIFGVPLLDRTRADFHWSHSGATRKARASS</sequence>
<gene>
    <name evidence="9" type="ORF">CSSPTR1EN2_LOCUS939</name>
</gene>
<dbReference type="InterPro" id="IPR039417">
    <property type="entry name" value="Peptidase_C1A_papain-like"/>
</dbReference>
<dbReference type="Pfam" id="PF00396">
    <property type="entry name" value="Granulin"/>
    <property type="match status" value="1"/>
</dbReference>
<evidence type="ECO:0000256" key="3">
    <source>
        <dbReference type="ARBA" id="ARBA00023157"/>
    </source>
</evidence>
<dbReference type="Gene3D" id="2.10.25.160">
    <property type="entry name" value="Granulin"/>
    <property type="match status" value="1"/>
</dbReference>
<feature type="domain" description="Peptidase C1A papain C-terminal" evidence="7">
    <location>
        <begin position="137"/>
        <end position="355"/>
    </location>
</feature>
<evidence type="ECO:0000259" key="7">
    <source>
        <dbReference type="SMART" id="SM00645"/>
    </source>
</evidence>
<evidence type="ECO:0000259" key="6">
    <source>
        <dbReference type="SMART" id="SM00277"/>
    </source>
</evidence>
<feature type="signal peptide" evidence="5">
    <location>
        <begin position="1"/>
        <end position="26"/>
    </location>
</feature>
<dbReference type="InterPro" id="IPR013128">
    <property type="entry name" value="Peptidase_C1A"/>
</dbReference>
<dbReference type="PROSITE" id="PS00139">
    <property type="entry name" value="THIOL_PROTEASE_CYS"/>
    <property type="match status" value="1"/>
</dbReference>
<proteinExistence type="inferred from homology"/>
<keyword evidence="3" id="KW-1015">Disulfide bond</keyword>
<keyword evidence="5" id="KW-0732">Signal</keyword>
<dbReference type="SUPFAM" id="SSF54001">
    <property type="entry name" value="Cysteine proteinases"/>
    <property type="match status" value="1"/>
</dbReference>
<dbReference type="InterPro" id="IPR025660">
    <property type="entry name" value="Pept_his_AS"/>
</dbReference>
<dbReference type="Proteomes" id="UP001497512">
    <property type="component" value="Chromosome 1"/>
</dbReference>
<organism evidence="9 10">
    <name type="scientific">Sphagnum troendelagicum</name>
    <dbReference type="NCBI Taxonomy" id="128251"/>
    <lineage>
        <taxon>Eukaryota</taxon>
        <taxon>Viridiplantae</taxon>
        <taxon>Streptophyta</taxon>
        <taxon>Embryophyta</taxon>
        <taxon>Bryophyta</taxon>
        <taxon>Sphagnophytina</taxon>
        <taxon>Sphagnopsida</taxon>
        <taxon>Sphagnales</taxon>
        <taxon>Sphagnaceae</taxon>
        <taxon>Sphagnum</taxon>
    </lineage>
</organism>
<dbReference type="SUPFAM" id="SSF57277">
    <property type="entry name" value="Granulin repeat"/>
    <property type="match status" value="1"/>
</dbReference>
<evidence type="ECO:0000313" key="10">
    <source>
        <dbReference type="Proteomes" id="UP001497512"/>
    </source>
</evidence>
<dbReference type="InterPro" id="IPR000668">
    <property type="entry name" value="Peptidase_C1A_C"/>
</dbReference>
<dbReference type="PROSITE" id="PS00640">
    <property type="entry name" value="THIOL_PROTEASE_ASN"/>
    <property type="match status" value="1"/>
</dbReference>
<name>A0ABP0T9V7_9BRYO</name>
<dbReference type="CDD" id="cd02248">
    <property type="entry name" value="Peptidase_C1A"/>
    <property type="match status" value="1"/>
</dbReference>
<dbReference type="Pfam" id="PF00112">
    <property type="entry name" value="Peptidase_C1"/>
    <property type="match status" value="1"/>
</dbReference>
<dbReference type="SMART" id="SM00645">
    <property type="entry name" value="Pept_C1"/>
    <property type="match status" value="1"/>
</dbReference>
<evidence type="ECO:0000256" key="2">
    <source>
        <dbReference type="ARBA" id="ARBA00022807"/>
    </source>
</evidence>
<evidence type="ECO:0000256" key="5">
    <source>
        <dbReference type="SAM" id="SignalP"/>
    </source>
</evidence>
<evidence type="ECO:0000313" key="9">
    <source>
        <dbReference type="EMBL" id="CAK9190536.1"/>
    </source>
</evidence>
<feature type="chain" id="PRO_5047084732" evidence="5">
    <location>
        <begin position="27"/>
        <end position="470"/>
    </location>
</feature>
<dbReference type="PROSITE" id="PS00639">
    <property type="entry name" value="THIOL_PROTEASE_HIS"/>
    <property type="match status" value="1"/>
</dbReference>
<keyword evidence="10" id="KW-1185">Reference proteome</keyword>
<dbReference type="Gene3D" id="3.90.70.10">
    <property type="entry name" value="Cysteine proteinases"/>
    <property type="match status" value="1"/>
</dbReference>
<dbReference type="PANTHER" id="PTHR12411">
    <property type="entry name" value="CYSTEINE PROTEASE FAMILY C1-RELATED"/>
    <property type="match status" value="1"/>
</dbReference>
<accession>A0ABP0T9V7</accession>
<feature type="domain" description="Cathepsin propeptide inhibitor" evidence="8">
    <location>
        <begin position="52"/>
        <end position="108"/>
    </location>
</feature>
<keyword evidence="2" id="KW-0645">Protease</keyword>
<keyword evidence="2" id="KW-0788">Thiol protease</keyword>
<dbReference type="Pfam" id="PF08246">
    <property type="entry name" value="Inhibitor_I29"/>
    <property type="match status" value="1"/>
</dbReference>
<protein>
    <submittedName>
        <fullName evidence="9">Uncharacterized protein</fullName>
    </submittedName>
</protein>
<dbReference type="EMBL" id="OZ019893">
    <property type="protein sequence ID" value="CAK9190536.1"/>
    <property type="molecule type" value="Genomic_DNA"/>
</dbReference>
<evidence type="ECO:0000256" key="4">
    <source>
        <dbReference type="ARBA" id="ARBA00023180"/>
    </source>
</evidence>
<dbReference type="InterPro" id="IPR038765">
    <property type="entry name" value="Papain-like_cys_pep_sf"/>
</dbReference>
<dbReference type="InterPro" id="IPR000118">
    <property type="entry name" value="Granulin"/>
</dbReference>
<evidence type="ECO:0000259" key="8">
    <source>
        <dbReference type="SMART" id="SM00848"/>
    </source>
</evidence>
<dbReference type="InterPro" id="IPR037277">
    <property type="entry name" value="Granulin_sf"/>
</dbReference>
<dbReference type="SMART" id="SM00848">
    <property type="entry name" value="Inhibitor_I29"/>
    <property type="match status" value="1"/>
</dbReference>
<dbReference type="InterPro" id="IPR013201">
    <property type="entry name" value="Prot_inhib_I29"/>
</dbReference>
<comment type="similarity">
    <text evidence="1">Belongs to the peptidase C1 family.</text>
</comment>
<dbReference type="SMART" id="SM00277">
    <property type="entry name" value="GRAN"/>
    <property type="match status" value="1"/>
</dbReference>
<feature type="domain" description="Granulins" evidence="6">
    <location>
        <begin position="378"/>
        <end position="435"/>
    </location>
</feature>
<keyword evidence="2" id="KW-0378">Hydrolase</keyword>
<dbReference type="PRINTS" id="PR00705">
    <property type="entry name" value="PAPAIN"/>
</dbReference>
<dbReference type="InterPro" id="IPR000169">
    <property type="entry name" value="Pept_cys_AS"/>
</dbReference>
<dbReference type="InterPro" id="IPR025661">
    <property type="entry name" value="Pept_asp_AS"/>
</dbReference>
<evidence type="ECO:0000256" key="1">
    <source>
        <dbReference type="ARBA" id="ARBA00008455"/>
    </source>
</evidence>
<reference evidence="9 10" key="1">
    <citation type="submission" date="2024-02" db="EMBL/GenBank/DDBJ databases">
        <authorList>
            <consortium name="ELIXIR-Norway"/>
            <consortium name="Elixir Norway"/>
        </authorList>
    </citation>
    <scope>NUCLEOTIDE SEQUENCE [LARGE SCALE GENOMIC DNA]</scope>
</reference>
<keyword evidence="4" id="KW-0325">Glycoprotein</keyword>